<name>X0UT70_9ZZZZ</name>
<sequence length="111" mass="12166">PCGEWAVENVHNEGAKIACVACEECRYTHELERFTSKQSFGIRIRIGRIRGKWTSASAGGRQFFISTSLIPKGASDNGDAILLGIALREIDDKMQIDSDSVSVRPLPSQLS</sequence>
<gene>
    <name evidence="1" type="ORF">S01H1_42723</name>
</gene>
<evidence type="ECO:0000313" key="1">
    <source>
        <dbReference type="EMBL" id="GAG09034.1"/>
    </source>
</evidence>
<reference evidence="1" key="1">
    <citation type="journal article" date="2014" name="Front. Microbiol.">
        <title>High frequency of phylogenetically diverse reductive dehalogenase-homologous genes in deep subseafloor sedimentary metagenomes.</title>
        <authorList>
            <person name="Kawai M."/>
            <person name="Futagami T."/>
            <person name="Toyoda A."/>
            <person name="Takaki Y."/>
            <person name="Nishi S."/>
            <person name="Hori S."/>
            <person name="Arai W."/>
            <person name="Tsubouchi T."/>
            <person name="Morono Y."/>
            <person name="Uchiyama I."/>
            <person name="Ito T."/>
            <person name="Fujiyama A."/>
            <person name="Inagaki F."/>
            <person name="Takami H."/>
        </authorList>
    </citation>
    <scope>NUCLEOTIDE SEQUENCE</scope>
    <source>
        <strain evidence="1">Expedition CK06-06</strain>
    </source>
</reference>
<accession>X0UT70</accession>
<comment type="caution">
    <text evidence="1">The sequence shown here is derived from an EMBL/GenBank/DDBJ whole genome shotgun (WGS) entry which is preliminary data.</text>
</comment>
<dbReference type="AlphaFoldDB" id="X0UT70"/>
<feature type="non-terminal residue" evidence="1">
    <location>
        <position position="1"/>
    </location>
</feature>
<dbReference type="EMBL" id="BARS01027183">
    <property type="protein sequence ID" value="GAG09034.1"/>
    <property type="molecule type" value="Genomic_DNA"/>
</dbReference>
<proteinExistence type="predicted"/>
<protein>
    <submittedName>
        <fullName evidence="1">Uncharacterized protein</fullName>
    </submittedName>
</protein>
<organism evidence="1">
    <name type="scientific">marine sediment metagenome</name>
    <dbReference type="NCBI Taxonomy" id="412755"/>
    <lineage>
        <taxon>unclassified sequences</taxon>
        <taxon>metagenomes</taxon>
        <taxon>ecological metagenomes</taxon>
    </lineage>
</organism>